<dbReference type="EMBL" id="JAFIRN010000003">
    <property type="protein sequence ID" value="KAG5853438.1"/>
    <property type="molecule type" value="Genomic_DNA"/>
</dbReference>
<evidence type="ECO:0000259" key="3">
    <source>
        <dbReference type="Pfam" id="PF22988"/>
    </source>
</evidence>
<evidence type="ECO:0000259" key="4">
    <source>
        <dbReference type="Pfam" id="PF22989"/>
    </source>
</evidence>
<feature type="domain" description="Lysine-specific demethylase 3B PWWP" evidence="3">
    <location>
        <begin position="98"/>
        <end position="196"/>
    </location>
</feature>
<dbReference type="InterPro" id="IPR054504">
    <property type="entry name" value="PWWP_KDM3B"/>
</dbReference>
<feature type="domain" description="DUF7030" evidence="4">
    <location>
        <begin position="7"/>
        <end position="56"/>
    </location>
</feature>
<gene>
    <name evidence="5" type="ORF">ANANG_G00073410</name>
</gene>
<feature type="compositionally biased region" description="Gly residues" evidence="1">
    <location>
        <begin position="311"/>
        <end position="320"/>
    </location>
</feature>
<protein>
    <submittedName>
        <fullName evidence="5">Uncharacterized protein</fullName>
    </submittedName>
</protein>
<feature type="compositionally biased region" description="Low complexity" evidence="1">
    <location>
        <begin position="388"/>
        <end position="401"/>
    </location>
</feature>
<sequence>MGDSLGLVGKRLLLLFRDGGSSAGPEQEQAVWTRSWVRGTVRAVSVIGLASPGVEVSGEEGTTTATAAAGLTVFVEFEDCPWRARSWVQVYGDEVLAVLVESSIVWATRSDPNLPGPGVTPVSVCPALAFRPLVDRLGLGSLVPVEFFGSRILNFVPDGNSLQPFEVEQDLRHALLQEQPSLQTEVGLWSSDFELQEILRKGSFTLQGRRVRVYQPEYEEPWALGLVAQHSLGTHIMEVTLDQGKAMQVVDPRVIHVMLAEGVSDETLSGVVGRRRMESDGGKGTAGVAVGTPRRARGTRCSSASRARGGDAQGQNGGGPARPWRRAWWPGGGARLGNSNNSSPAPEVGQPQGQGSPNPSVPQGQSGLRFVSYAKENERALGAGQTGPGDPTAPHPHAAPLKPAPSPFSNTSFPSLGQMPSLVPGVPKPAAASAPEKGRGAWHAPQLGRGPDRELQGGGGVPDVPAALWRGAGGDPAQTNGTAGPDARPFGFLFGAKEEPARDAESSPNLFFQCMGQTAGAGPTAAAAGAAAAVAKGTNYFTAVSESLGKEPPSLFKPAPAESLKKAALAPAPRRSSAPPTAC</sequence>
<dbReference type="Proteomes" id="UP001044222">
    <property type="component" value="Unassembled WGS sequence"/>
</dbReference>
<feature type="region of interest" description="Disordered" evidence="1">
    <location>
        <begin position="548"/>
        <end position="583"/>
    </location>
</feature>
<feature type="compositionally biased region" description="Low complexity" evidence="1">
    <location>
        <begin position="557"/>
        <end position="583"/>
    </location>
</feature>
<dbReference type="Pfam" id="PF22989">
    <property type="entry name" value="DUF7030"/>
    <property type="match status" value="1"/>
</dbReference>
<dbReference type="Pfam" id="PF22988">
    <property type="entry name" value="PWWP_KDM3B"/>
    <property type="match status" value="1"/>
</dbReference>
<proteinExistence type="predicted"/>
<evidence type="ECO:0000313" key="6">
    <source>
        <dbReference type="Proteomes" id="UP001044222"/>
    </source>
</evidence>
<accession>A0A9D3S3K0</accession>
<name>A0A9D3S3K0_ANGAN</name>
<feature type="region of interest" description="Disordered" evidence="1">
    <location>
        <begin position="381"/>
        <end position="489"/>
    </location>
</feature>
<evidence type="ECO:0000256" key="1">
    <source>
        <dbReference type="SAM" id="MobiDB-lite"/>
    </source>
</evidence>
<organism evidence="5 6">
    <name type="scientific">Anguilla anguilla</name>
    <name type="common">European freshwater eel</name>
    <name type="synonym">Muraena anguilla</name>
    <dbReference type="NCBI Taxonomy" id="7936"/>
    <lineage>
        <taxon>Eukaryota</taxon>
        <taxon>Metazoa</taxon>
        <taxon>Chordata</taxon>
        <taxon>Craniata</taxon>
        <taxon>Vertebrata</taxon>
        <taxon>Euteleostomi</taxon>
        <taxon>Actinopterygii</taxon>
        <taxon>Neopterygii</taxon>
        <taxon>Teleostei</taxon>
        <taxon>Anguilliformes</taxon>
        <taxon>Anguillidae</taxon>
        <taxon>Anguilla</taxon>
    </lineage>
</organism>
<feature type="region of interest" description="Disordered" evidence="1">
    <location>
        <begin position="274"/>
        <end position="366"/>
    </location>
</feature>
<dbReference type="Pfam" id="PF22987">
    <property type="entry name" value="Tudor_KDM3B"/>
    <property type="match status" value="1"/>
</dbReference>
<evidence type="ECO:0000259" key="2">
    <source>
        <dbReference type="Pfam" id="PF22987"/>
    </source>
</evidence>
<dbReference type="InterPro" id="IPR054294">
    <property type="entry name" value="DUF7030"/>
</dbReference>
<keyword evidence="6" id="KW-1185">Reference proteome</keyword>
<evidence type="ECO:0000313" key="5">
    <source>
        <dbReference type="EMBL" id="KAG5853438.1"/>
    </source>
</evidence>
<feature type="domain" description="Lysine-specific demethylase 3A/B tudor" evidence="2">
    <location>
        <begin position="198"/>
        <end position="270"/>
    </location>
</feature>
<feature type="compositionally biased region" description="Polar residues" evidence="1">
    <location>
        <begin position="351"/>
        <end position="366"/>
    </location>
</feature>
<comment type="caution">
    <text evidence="5">The sequence shown here is derived from an EMBL/GenBank/DDBJ whole genome shotgun (WGS) entry which is preliminary data.</text>
</comment>
<dbReference type="InterPro" id="IPR054503">
    <property type="entry name" value="KDM3AB_Tudor"/>
</dbReference>
<reference evidence="5" key="1">
    <citation type="submission" date="2021-01" db="EMBL/GenBank/DDBJ databases">
        <title>A chromosome-scale assembly of European eel, Anguilla anguilla.</title>
        <authorList>
            <person name="Henkel C."/>
            <person name="Jong-Raadsen S.A."/>
            <person name="Dufour S."/>
            <person name="Weltzien F.-A."/>
            <person name="Palstra A.P."/>
            <person name="Pelster B."/>
            <person name="Spaink H.P."/>
            <person name="Van Den Thillart G.E."/>
            <person name="Jansen H."/>
            <person name="Zahm M."/>
            <person name="Klopp C."/>
            <person name="Cedric C."/>
            <person name="Louis A."/>
            <person name="Berthelot C."/>
            <person name="Parey E."/>
            <person name="Roest Crollius H."/>
            <person name="Montfort J."/>
            <person name="Robinson-Rechavi M."/>
            <person name="Bucao C."/>
            <person name="Bouchez O."/>
            <person name="Gislard M."/>
            <person name="Lluch J."/>
            <person name="Milhes M."/>
            <person name="Lampietro C."/>
            <person name="Lopez Roques C."/>
            <person name="Donnadieu C."/>
            <person name="Braasch I."/>
            <person name="Desvignes T."/>
            <person name="Postlethwait J."/>
            <person name="Bobe J."/>
            <person name="Guiguen Y."/>
            <person name="Dirks R."/>
        </authorList>
    </citation>
    <scope>NUCLEOTIDE SEQUENCE</scope>
    <source>
        <strain evidence="5">Tag_6206</strain>
        <tissue evidence="5">Liver</tissue>
    </source>
</reference>
<dbReference type="AlphaFoldDB" id="A0A9D3S3K0"/>